<comment type="caution">
    <text evidence="2">The sequence shown here is derived from an EMBL/GenBank/DDBJ whole genome shotgun (WGS) entry which is preliminary data.</text>
</comment>
<protein>
    <submittedName>
        <fullName evidence="2">Gliding motility-associated C-terminal domain-containing protein</fullName>
    </submittedName>
</protein>
<dbReference type="Pfam" id="PF13585">
    <property type="entry name" value="CHU_C"/>
    <property type="match status" value="1"/>
</dbReference>
<dbReference type="EMBL" id="JBDKWZ010000019">
    <property type="protein sequence ID" value="MEN7551067.1"/>
    <property type="molecule type" value="Genomic_DNA"/>
</dbReference>
<dbReference type="AlphaFoldDB" id="A0AAW9S1M1"/>
<sequence length="754" mass="84696">MKLFRSAICISLLILAFQPTYSTHIVGGEIELTHLSGSSYKLALILYFDQINGNPGALDNSVSISSFSKRTHQQVGTFILPLVSTSSVAYSYPDCSIPQLRTQRIYYERTIQLPPGEYNEAEGYYMVFERCCRNGVIQNIFDPGGAGQSFYLEFPAVVQGGQAFINSSPRLFPPLSDYACLNQPFYFDFSGDDPDGDSLVYSMAIPINGHSTPDSPAPPPSPAPYSLVQFLSGYNLENMIKGEPPISINQQGFITITPTETGLFVFSVKVEEYRDGKKIGEVRRDFQMLVIDCPQASPPEIIKVVDKYQEEYHSGKSITYQANETDNCFHLTVRDEDANTRLVSKIIANNFPENDLVFSGDLDVIIHPEDSAQIQVCLTECPTLINEEYSFKVLVGDNSCSLPMFDTVEINLFIELPNHKPEVHTDLDYDEDLGCYYGEFSIDELSSFEIFAEDSDLDSIWLQGKGVGFDLTQLGISFQNTQGKGTTSSQLSWTPTCATLGTGISEKLFEFEFITSDIGRCGIISQDTACVQIKVFKDPIPNERPKLQINALPVDMQGRYFNSNALVGKSLRYEIIGSDEDNDQVEIIGLTPQYIFDSLGISFQGASGPSPQVATFEWTPTCDFLNEDFSPKEYEFDFLISDQTYCDYATYDTLTLRVTVTDLSQIEIRPFPNAFTPNNDGKSDVFKISNLPIDNCRDSFKHIQIYNRWGEDIFYSEERNFEWDGRGFPPGIYYYSIEYNNAHYKGTISIVGER</sequence>
<name>A0AAW9S1M1_9BACT</name>
<reference evidence="2 3" key="1">
    <citation type="submission" date="2024-04" db="EMBL/GenBank/DDBJ databases">
        <title>Novel genus in family Flammeovirgaceae.</title>
        <authorList>
            <person name="Nguyen T.H."/>
            <person name="Vuong T.Q."/>
            <person name="Le H."/>
            <person name="Kim S.-G."/>
        </authorList>
    </citation>
    <scope>NUCLEOTIDE SEQUENCE [LARGE SCALE GENOMIC DNA]</scope>
    <source>
        <strain evidence="2 3">JCM 23209</strain>
    </source>
</reference>
<evidence type="ECO:0000313" key="2">
    <source>
        <dbReference type="EMBL" id="MEN7551067.1"/>
    </source>
</evidence>
<evidence type="ECO:0000313" key="3">
    <source>
        <dbReference type="Proteomes" id="UP001403385"/>
    </source>
</evidence>
<dbReference type="RefSeq" id="WP_346823849.1">
    <property type="nucleotide sequence ID" value="NZ_JBDKWZ010000019.1"/>
</dbReference>
<organism evidence="2 3">
    <name type="scientific">Rapidithrix thailandica</name>
    <dbReference type="NCBI Taxonomy" id="413964"/>
    <lineage>
        <taxon>Bacteria</taxon>
        <taxon>Pseudomonadati</taxon>
        <taxon>Bacteroidota</taxon>
        <taxon>Cytophagia</taxon>
        <taxon>Cytophagales</taxon>
        <taxon>Flammeovirgaceae</taxon>
        <taxon>Rapidithrix</taxon>
    </lineage>
</organism>
<dbReference type="InterPro" id="IPR026341">
    <property type="entry name" value="T9SS_type_B"/>
</dbReference>
<keyword evidence="1" id="KW-0732">Signal</keyword>
<accession>A0AAW9S1M1</accession>
<dbReference type="NCBIfam" id="TIGR04131">
    <property type="entry name" value="Bac_Flav_CTERM"/>
    <property type="match status" value="1"/>
</dbReference>
<evidence type="ECO:0000256" key="1">
    <source>
        <dbReference type="SAM" id="SignalP"/>
    </source>
</evidence>
<dbReference type="Proteomes" id="UP001403385">
    <property type="component" value="Unassembled WGS sequence"/>
</dbReference>
<proteinExistence type="predicted"/>
<feature type="chain" id="PRO_5043409933" evidence="1">
    <location>
        <begin position="23"/>
        <end position="754"/>
    </location>
</feature>
<keyword evidence="3" id="KW-1185">Reference proteome</keyword>
<gene>
    <name evidence="2" type="ORF">AAG747_24310</name>
</gene>
<feature type="signal peptide" evidence="1">
    <location>
        <begin position="1"/>
        <end position="22"/>
    </location>
</feature>